<evidence type="ECO:0000313" key="2">
    <source>
        <dbReference type="Proteomes" id="UP001054945"/>
    </source>
</evidence>
<name>A0AAV4RRI6_CAEEX</name>
<reference evidence="1 2" key="1">
    <citation type="submission" date="2021-06" db="EMBL/GenBank/DDBJ databases">
        <title>Caerostris extrusa draft genome.</title>
        <authorList>
            <person name="Kono N."/>
            <person name="Arakawa K."/>
        </authorList>
    </citation>
    <scope>NUCLEOTIDE SEQUENCE [LARGE SCALE GENOMIC DNA]</scope>
</reference>
<keyword evidence="2" id="KW-1185">Reference proteome</keyword>
<dbReference type="AlphaFoldDB" id="A0AAV4RRI6"/>
<comment type="caution">
    <text evidence="1">The sequence shown here is derived from an EMBL/GenBank/DDBJ whole genome shotgun (WGS) entry which is preliminary data.</text>
</comment>
<sequence>MEMYAQMISRCRCNCKSIQRQNETGDGYVLPELECFVMDIGNDVIWETTLIKLCRAGSSDDVSSIIKSKVKSDALAHPGTPSTKITRTLDDFREARDRSFFLRTVLHPSTRSRLPPPSTQWDRPINTAETYSGLSHSTHSRVLSVGTVPRPSEFSYSPKNTKLCKSIKLHAVNMSPDYTELERAFQKATCGILLKNVRFIFQGEIYRYLSLAQTLYANLSRLPRARIITINVSGIGFETRF</sequence>
<accession>A0AAV4RRI6</accession>
<dbReference type="Proteomes" id="UP001054945">
    <property type="component" value="Unassembled WGS sequence"/>
</dbReference>
<evidence type="ECO:0000313" key="1">
    <source>
        <dbReference type="EMBL" id="GIY22722.1"/>
    </source>
</evidence>
<dbReference type="EMBL" id="BPLR01008186">
    <property type="protein sequence ID" value="GIY22722.1"/>
    <property type="molecule type" value="Genomic_DNA"/>
</dbReference>
<protein>
    <submittedName>
        <fullName evidence="1">Uncharacterized protein</fullName>
    </submittedName>
</protein>
<gene>
    <name evidence="1" type="ORF">CEXT_587321</name>
</gene>
<organism evidence="1 2">
    <name type="scientific">Caerostris extrusa</name>
    <name type="common">Bark spider</name>
    <name type="synonym">Caerostris bankana</name>
    <dbReference type="NCBI Taxonomy" id="172846"/>
    <lineage>
        <taxon>Eukaryota</taxon>
        <taxon>Metazoa</taxon>
        <taxon>Ecdysozoa</taxon>
        <taxon>Arthropoda</taxon>
        <taxon>Chelicerata</taxon>
        <taxon>Arachnida</taxon>
        <taxon>Araneae</taxon>
        <taxon>Araneomorphae</taxon>
        <taxon>Entelegynae</taxon>
        <taxon>Araneoidea</taxon>
        <taxon>Araneidae</taxon>
        <taxon>Caerostris</taxon>
    </lineage>
</organism>
<proteinExistence type="predicted"/>